<sequence length="86" mass="9185">MGNPAGYVKGMAQAVVAREGDNDLGVRRTEVVGRTNKDFGLGKPWTDARTSSIPTGCERRLTTRTSGELVNTERQRSSTSKMVGGG</sequence>
<dbReference type="EMBL" id="CM002926">
    <property type="protein sequence ID" value="KGN51061.1"/>
    <property type="molecule type" value="Genomic_DNA"/>
</dbReference>
<protein>
    <submittedName>
        <fullName evidence="1">Uncharacterized protein</fullName>
    </submittedName>
</protein>
<name>A0A0A0KTN8_CUCSA</name>
<reference evidence="1 2" key="2">
    <citation type="journal article" date="2009" name="PLoS ONE">
        <title>An integrated genetic and cytogenetic map of the cucumber genome.</title>
        <authorList>
            <person name="Ren Y."/>
            <person name="Zhang Z."/>
            <person name="Liu J."/>
            <person name="Staub J.E."/>
            <person name="Han Y."/>
            <person name="Cheng Z."/>
            <person name="Li X."/>
            <person name="Lu J."/>
            <person name="Miao H."/>
            <person name="Kang H."/>
            <person name="Xie B."/>
            <person name="Gu X."/>
            <person name="Wang X."/>
            <person name="Du Y."/>
            <person name="Jin W."/>
            <person name="Huang S."/>
        </authorList>
    </citation>
    <scope>NUCLEOTIDE SEQUENCE [LARGE SCALE GENOMIC DNA]</scope>
    <source>
        <strain evidence="2">cv. 9930</strain>
    </source>
</reference>
<proteinExistence type="predicted"/>
<dbReference type="Gramene" id="KGN51061">
    <property type="protein sequence ID" value="KGN51061"/>
    <property type="gene ID" value="Csa_5G425390"/>
</dbReference>
<reference evidence="1 2" key="3">
    <citation type="journal article" date="2010" name="BMC Genomics">
        <title>Transcriptome sequencing and comparative analysis of cucumber flowers with different sex types.</title>
        <authorList>
            <person name="Guo S."/>
            <person name="Zheng Y."/>
            <person name="Joung J.G."/>
            <person name="Liu S."/>
            <person name="Zhang Z."/>
            <person name="Crasta O.R."/>
            <person name="Sobral B.W."/>
            <person name="Xu Y."/>
            <person name="Huang S."/>
            <person name="Fei Z."/>
        </authorList>
    </citation>
    <scope>NUCLEOTIDE SEQUENCE [LARGE SCALE GENOMIC DNA]</scope>
    <source>
        <strain evidence="2">cv. 9930</strain>
    </source>
</reference>
<evidence type="ECO:0000313" key="1">
    <source>
        <dbReference type="EMBL" id="KGN51061.1"/>
    </source>
</evidence>
<accession>A0A0A0KTN8</accession>
<organism evidence="1 2">
    <name type="scientific">Cucumis sativus</name>
    <name type="common">Cucumber</name>
    <dbReference type="NCBI Taxonomy" id="3659"/>
    <lineage>
        <taxon>Eukaryota</taxon>
        <taxon>Viridiplantae</taxon>
        <taxon>Streptophyta</taxon>
        <taxon>Embryophyta</taxon>
        <taxon>Tracheophyta</taxon>
        <taxon>Spermatophyta</taxon>
        <taxon>Magnoliopsida</taxon>
        <taxon>eudicotyledons</taxon>
        <taxon>Gunneridae</taxon>
        <taxon>Pentapetalae</taxon>
        <taxon>rosids</taxon>
        <taxon>fabids</taxon>
        <taxon>Cucurbitales</taxon>
        <taxon>Cucurbitaceae</taxon>
        <taxon>Benincaseae</taxon>
        <taxon>Cucumis</taxon>
    </lineage>
</organism>
<dbReference type="AlphaFoldDB" id="A0A0A0KTN8"/>
<reference evidence="1 2" key="4">
    <citation type="journal article" date="2011" name="BMC Genomics">
        <title>RNA-Seq improves annotation of protein-coding genes in the cucumber genome.</title>
        <authorList>
            <person name="Li Z."/>
            <person name="Zhang Z."/>
            <person name="Yan P."/>
            <person name="Huang S."/>
            <person name="Fei Z."/>
            <person name="Lin K."/>
        </authorList>
    </citation>
    <scope>NUCLEOTIDE SEQUENCE [LARGE SCALE GENOMIC DNA]</scope>
    <source>
        <strain evidence="2">cv. 9930</strain>
    </source>
</reference>
<dbReference type="Proteomes" id="UP000029981">
    <property type="component" value="Chromosome 5"/>
</dbReference>
<reference evidence="1 2" key="1">
    <citation type="journal article" date="2009" name="Nat. Genet.">
        <title>The genome of the cucumber, Cucumis sativus L.</title>
        <authorList>
            <person name="Huang S."/>
            <person name="Li R."/>
            <person name="Zhang Z."/>
            <person name="Li L."/>
            <person name="Gu X."/>
            <person name="Fan W."/>
            <person name="Lucas W.J."/>
            <person name="Wang X."/>
            <person name="Xie B."/>
            <person name="Ni P."/>
            <person name="Ren Y."/>
            <person name="Zhu H."/>
            <person name="Li J."/>
            <person name="Lin K."/>
            <person name="Jin W."/>
            <person name="Fei Z."/>
            <person name="Li G."/>
            <person name="Staub J."/>
            <person name="Kilian A."/>
            <person name="van der Vossen E.A."/>
            <person name="Wu Y."/>
            <person name="Guo J."/>
            <person name="He J."/>
            <person name="Jia Z."/>
            <person name="Ren Y."/>
            <person name="Tian G."/>
            <person name="Lu Y."/>
            <person name="Ruan J."/>
            <person name="Qian W."/>
            <person name="Wang M."/>
            <person name="Huang Q."/>
            <person name="Li B."/>
            <person name="Xuan Z."/>
            <person name="Cao J."/>
            <person name="Asan"/>
            <person name="Wu Z."/>
            <person name="Zhang J."/>
            <person name="Cai Q."/>
            <person name="Bai Y."/>
            <person name="Zhao B."/>
            <person name="Han Y."/>
            <person name="Li Y."/>
            <person name="Li X."/>
            <person name="Wang S."/>
            <person name="Shi Q."/>
            <person name="Liu S."/>
            <person name="Cho W.K."/>
            <person name="Kim J.Y."/>
            <person name="Xu Y."/>
            <person name="Heller-Uszynska K."/>
            <person name="Miao H."/>
            <person name="Cheng Z."/>
            <person name="Zhang S."/>
            <person name="Wu J."/>
            <person name="Yang Y."/>
            <person name="Kang H."/>
            <person name="Li M."/>
            <person name="Liang H."/>
            <person name="Ren X."/>
            <person name="Shi Z."/>
            <person name="Wen M."/>
            <person name="Jian M."/>
            <person name="Yang H."/>
            <person name="Zhang G."/>
            <person name="Yang Z."/>
            <person name="Chen R."/>
            <person name="Liu S."/>
            <person name="Li J."/>
            <person name="Ma L."/>
            <person name="Liu H."/>
            <person name="Zhou Y."/>
            <person name="Zhao J."/>
            <person name="Fang X."/>
            <person name="Li G."/>
            <person name="Fang L."/>
            <person name="Li Y."/>
            <person name="Liu D."/>
            <person name="Zheng H."/>
            <person name="Zhang Y."/>
            <person name="Qin N."/>
            <person name="Li Z."/>
            <person name="Yang G."/>
            <person name="Yang S."/>
            <person name="Bolund L."/>
            <person name="Kristiansen K."/>
            <person name="Zheng H."/>
            <person name="Li S."/>
            <person name="Zhang X."/>
            <person name="Yang H."/>
            <person name="Wang J."/>
            <person name="Sun R."/>
            <person name="Zhang B."/>
            <person name="Jiang S."/>
            <person name="Wang J."/>
            <person name="Du Y."/>
            <person name="Li S."/>
        </authorList>
    </citation>
    <scope>NUCLEOTIDE SEQUENCE [LARGE SCALE GENOMIC DNA]</scope>
    <source>
        <strain evidence="2">cv. 9930</strain>
    </source>
</reference>
<evidence type="ECO:0000313" key="2">
    <source>
        <dbReference type="Proteomes" id="UP000029981"/>
    </source>
</evidence>
<gene>
    <name evidence="1" type="ORF">Csa_5G425390</name>
</gene>
<keyword evidence="2" id="KW-1185">Reference proteome</keyword>